<feature type="transmembrane region" description="Helical" evidence="8">
    <location>
        <begin position="70"/>
        <end position="88"/>
    </location>
</feature>
<reference evidence="9" key="1">
    <citation type="submission" date="2022-10" db="EMBL/GenBank/DDBJ databases">
        <title>Genome sequence of Actinomyces israelii ATCC 10048.</title>
        <authorList>
            <person name="Watt R.M."/>
            <person name="Tong W.M."/>
        </authorList>
    </citation>
    <scope>NUCLEOTIDE SEQUENCE</scope>
    <source>
        <strain evidence="9">ATCC 10048</strain>
    </source>
</reference>
<dbReference type="RefSeq" id="WP_043559581.1">
    <property type="nucleotide sequence ID" value="NZ_JAPTMY010000010.1"/>
</dbReference>
<comment type="similarity">
    <text evidence="2">Belongs to the binding-protein-dependent transport system permease family. FecCD subfamily.</text>
</comment>
<feature type="transmembrane region" description="Helical" evidence="8">
    <location>
        <begin position="284"/>
        <end position="302"/>
    </location>
</feature>
<dbReference type="InterPro" id="IPR037294">
    <property type="entry name" value="ABC_BtuC-like"/>
</dbReference>
<proteinExistence type="inferred from homology"/>
<keyword evidence="7 8" id="KW-0472">Membrane</keyword>
<dbReference type="EMBL" id="JAPTMY010000010">
    <property type="protein sequence ID" value="MCZ0857591.1"/>
    <property type="molecule type" value="Genomic_DNA"/>
</dbReference>
<evidence type="ECO:0000256" key="4">
    <source>
        <dbReference type="ARBA" id="ARBA00022475"/>
    </source>
</evidence>
<feature type="transmembrane region" description="Helical" evidence="8">
    <location>
        <begin position="314"/>
        <end position="333"/>
    </location>
</feature>
<sequence length="341" mass="35834">MSPEPRSVARSLLPGAAAVLAPAAVFVVSLSVGRYPVSLDSLWSSAVTWASGQEMSRADIALMTVRMPRLCLALMVGAALSASGTAFQGLFRNPVVSPDLLGASSGASFGAALAILLGLSGPLIQALSFATGLVAVLLVATLAALVDRRTSGIVTMILCGMLVSSVFNAAVSLIKFVADTDTKLPAITYWLMGSLAGTRVDGLSTIWVFAPVCLLLYALSWKLNVLAMGDEEARMLGVNVRLYRWLTIACATLLTSTSVSVSGNIGWIGLVVPHLARKLVGPDHVRLMWASMSIGAAFLLLVDTIARLASTVEIPLGIITAFIGAPFFFILILRSRRGFLQ</sequence>
<accession>A0ABT4I779</accession>
<dbReference type="Pfam" id="PF01032">
    <property type="entry name" value="FecCD"/>
    <property type="match status" value="1"/>
</dbReference>
<evidence type="ECO:0000256" key="2">
    <source>
        <dbReference type="ARBA" id="ARBA00007935"/>
    </source>
</evidence>
<protein>
    <submittedName>
        <fullName evidence="9">Iron ABC transporter permease</fullName>
    </submittedName>
</protein>
<dbReference type="InterPro" id="IPR000522">
    <property type="entry name" value="ABC_transptr_permease_BtuC"/>
</dbReference>
<evidence type="ECO:0000256" key="5">
    <source>
        <dbReference type="ARBA" id="ARBA00022692"/>
    </source>
</evidence>
<dbReference type="Gene3D" id="1.10.3470.10">
    <property type="entry name" value="ABC transporter involved in vitamin B12 uptake, BtuC"/>
    <property type="match status" value="1"/>
</dbReference>
<dbReference type="PANTHER" id="PTHR30472">
    <property type="entry name" value="FERRIC ENTEROBACTIN TRANSPORT SYSTEM PERMEASE PROTEIN"/>
    <property type="match status" value="1"/>
</dbReference>
<feature type="transmembrane region" description="Helical" evidence="8">
    <location>
        <begin position="152"/>
        <end position="178"/>
    </location>
</feature>
<comment type="subcellular location">
    <subcellularLocation>
        <location evidence="1">Cell membrane</location>
        <topology evidence="1">Multi-pass membrane protein</topology>
    </subcellularLocation>
</comment>
<keyword evidence="10" id="KW-1185">Reference proteome</keyword>
<dbReference type="Proteomes" id="UP001072034">
    <property type="component" value="Unassembled WGS sequence"/>
</dbReference>
<feature type="transmembrane region" description="Helical" evidence="8">
    <location>
        <begin position="126"/>
        <end position="146"/>
    </location>
</feature>
<feature type="transmembrane region" description="Helical" evidence="8">
    <location>
        <begin position="245"/>
        <end position="272"/>
    </location>
</feature>
<evidence type="ECO:0000256" key="7">
    <source>
        <dbReference type="ARBA" id="ARBA00023136"/>
    </source>
</evidence>
<keyword evidence="4" id="KW-1003">Cell membrane</keyword>
<dbReference type="SUPFAM" id="SSF81345">
    <property type="entry name" value="ABC transporter involved in vitamin B12 uptake, BtuC"/>
    <property type="match status" value="1"/>
</dbReference>
<name>A0ABT4I779_9ACTO</name>
<evidence type="ECO:0000256" key="3">
    <source>
        <dbReference type="ARBA" id="ARBA00022448"/>
    </source>
</evidence>
<keyword evidence="5 8" id="KW-0812">Transmembrane</keyword>
<dbReference type="PANTHER" id="PTHR30472:SF70">
    <property type="entry name" value="MOLYBDATE IMPORT SYSTEM PERMEASE PROTEIN MOLB"/>
    <property type="match status" value="1"/>
</dbReference>
<dbReference type="CDD" id="cd06550">
    <property type="entry name" value="TM_ABC_iron-siderophores_like"/>
    <property type="match status" value="1"/>
</dbReference>
<evidence type="ECO:0000256" key="8">
    <source>
        <dbReference type="SAM" id="Phobius"/>
    </source>
</evidence>
<keyword evidence="3" id="KW-0813">Transport</keyword>
<gene>
    <name evidence="9" type="ORF">OHJ16_05990</name>
</gene>
<feature type="transmembrane region" description="Helical" evidence="8">
    <location>
        <begin position="100"/>
        <end position="119"/>
    </location>
</feature>
<feature type="transmembrane region" description="Helical" evidence="8">
    <location>
        <begin position="199"/>
        <end position="219"/>
    </location>
</feature>
<evidence type="ECO:0000256" key="6">
    <source>
        <dbReference type="ARBA" id="ARBA00022989"/>
    </source>
</evidence>
<evidence type="ECO:0000313" key="9">
    <source>
        <dbReference type="EMBL" id="MCZ0857591.1"/>
    </source>
</evidence>
<keyword evidence="6 8" id="KW-1133">Transmembrane helix</keyword>
<comment type="caution">
    <text evidence="9">The sequence shown here is derived from an EMBL/GenBank/DDBJ whole genome shotgun (WGS) entry which is preliminary data.</text>
</comment>
<evidence type="ECO:0000313" key="10">
    <source>
        <dbReference type="Proteomes" id="UP001072034"/>
    </source>
</evidence>
<evidence type="ECO:0000256" key="1">
    <source>
        <dbReference type="ARBA" id="ARBA00004651"/>
    </source>
</evidence>
<feature type="transmembrane region" description="Helical" evidence="8">
    <location>
        <begin position="12"/>
        <end position="32"/>
    </location>
</feature>
<organism evidence="9 10">
    <name type="scientific">Actinomyces israelii</name>
    <dbReference type="NCBI Taxonomy" id="1659"/>
    <lineage>
        <taxon>Bacteria</taxon>
        <taxon>Bacillati</taxon>
        <taxon>Actinomycetota</taxon>
        <taxon>Actinomycetes</taxon>
        <taxon>Actinomycetales</taxon>
        <taxon>Actinomycetaceae</taxon>
        <taxon>Actinomyces</taxon>
    </lineage>
</organism>